<feature type="domain" description="Histidine kinase" evidence="6">
    <location>
        <begin position="571"/>
        <end position="783"/>
    </location>
</feature>
<dbReference type="InterPro" id="IPR004358">
    <property type="entry name" value="Sig_transdc_His_kin-like_C"/>
</dbReference>
<dbReference type="SMART" id="SM00091">
    <property type="entry name" value="PAS"/>
    <property type="match status" value="2"/>
</dbReference>
<dbReference type="Pfam" id="PF00989">
    <property type="entry name" value="PAS"/>
    <property type="match status" value="2"/>
</dbReference>
<dbReference type="InterPro" id="IPR013767">
    <property type="entry name" value="PAS_fold"/>
</dbReference>
<dbReference type="InterPro" id="IPR003018">
    <property type="entry name" value="GAF"/>
</dbReference>
<keyword evidence="3" id="KW-0597">Phosphoprotein</keyword>
<reference evidence="9 10" key="1">
    <citation type="submission" date="2023-09" db="EMBL/GenBank/DDBJ databases">
        <authorList>
            <person name="Rey-Velasco X."/>
        </authorList>
    </citation>
    <scope>NUCLEOTIDE SEQUENCE [LARGE SCALE GENOMIC DNA]</scope>
    <source>
        <strain evidence="9 10">F363</strain>
    </source>
</reference>
<accession>A0ABU3C923</accession>
<dbReference type="RefSeq" id="WP_311534427.1">
    <property type="nucleotide sequence ID" value="NZ_JAVRHQ010000008.1"/>
</dbReference>
<keyword evidence="10" id="KW-1185">Reference proteome</keyword>
<evidence type="ECO:0000259" key="7">
    <source>
        <dbReference type="PROSITE" id="PS50112"/>
    </source>
</evidence>
<evidence type="ECO:0000256" key="3">
    <source>
        <dbReference type="ARBA" id="ARBA00022553"/>
    </source>
</evidence>
<evidence type="ECO:0000259" key="8">
    <source>
        <dbReference type="PROSITE" id="PS50113"/>
    </source>
</evidence>
<dbReference type="SMART" id="SM00086">
    <property type="entry name" value="PAC"/>
    <property type="match status" value="2"/>
</dbReference>
<dbReference type="CDD" id="cd00082">
    <property type="entry name" value="HisKA"/>
    <property type="match status" value="1"/>
</dbReference>
<dbReference type="InterPro" id="IPR036097">
    <property type="entry name" value="HisK_dim/P_sf"/>
</dbReference>
<dbReference type="CDD" id="cd00130">
    <property type="entry name" value="PAS"/>
    <property type="match status" value="2"/>
</dbReference>
<evidence type="ECO:0000256" key="2">
    <source>
        <dbReference type="ARBA" id="ARBA00012438"/>
    </source>
</evidence>
<feature type="domain" description="PAS" evidence="7">
    <location>
        <begin position="259"/>
        <end position="328"/>
    </location>
</feature>
<evidence type="ECO:0000256" key="1">
    <source>
        <dbReference type="ARBA" id="ARBA00000085"/>
    </source>
</evidence>
<keyword evidence="5" id="KW-0418">Kinase</keyword>
<dbReference type="SUPFAM" id="SSF55781">
    <property type="entry name" value="GAF domain-like"/>
    <property type="match status" value="1"/>
</dbReference>
<dbReference type="Gene3D" id="1.10.287.130">
    <property type="match status" value="1"/>
</dbReference>
<dbReference type="InterPro" id="IPR036890">
    <property type="entry name" value="HATPase_C_sf"/>
</dbReference>
<dbReference type="Pfam" id="PF13185">
    <property type="entry name" value="GAF_2"/>
    <property type="match status" value="1"/>
</dbReference>
<dbReference type="InterPro" id="IPR000700">
    <property type="entry name" value="PAS-assoc_C"/>
</dbReference>
<dbReference type="Pfam" id="PF00512">
    <property type="entry name" value="HisKA"/>
    <property type="match status" value="1"/>
</dbReference>
<evidence type="ECO:0000313" key="10">
    <source>
        <dbReference type="Proteomes" id="UP001262889"/>
    </source>
</evidence>
<dbReference type="PANTHER" id="PTHR43047">
    <property type="entry name" value="TWO-COMPONENT HISTIDINE PROTEIN KINASE"/>
    <property type="match status" value="1"/>
</dbReference>
<dbReference type="Proteomes" id="UP001262889">
    <property type="component" value="Unassembled WGS sequence"/>
</dbReference>
<dbReference type="SUPFAM" id="SSF55874">
    <property type="entry name" value="ATPase domain of HSP90 chaperone/DNA topoisomerase II/histidine kinase"/>
    <property type="match status" value="1"/>
</dbReference>
<dbReference type="CDD" id="cd00075">
    <property type="entry name" value="HATPase"/>
    <property type="match status" value="1"/>
</dbReference>
<comment type="caution">
    <text evidence="9">The sequence shown here is derived from an EMBL/GenBank/DDBJ whole genome shotgun (WGS) entry which is preliminary data.</text>
</comment>
<dbReference type="Gene3D" id="3.30.565.10">
    <property type="entry name" value="Histidine kinase-like ATPase, C-terminal domain"/>
    <property type="match status" value="1"/>
</dbReference>
<dbReference type="Gene3D" id="3.30.450.40">
    <property type="match status" value="1"/>
</dbReference>
<protein>
    <recommendedName>
        <fullName evidence="2">histidine kinase</fullName>
        <ecNumber evidence="2">2.7.13.3</ecNumber>
    </recommendedName>
</protein>
<dbReference type="NCBIfam" id="TIGR00229">
    <property type="entry name" value="sensory_box"/>
    <property type="match status" value="2"/>
</dbReference>
<evidence type="ECO:0000256" key="5">
    <source>
        <dbReference type="ARBA" id="ARBA00022777"/>
    </source>
</evidence>
<dbReference type="InterPro" id="IPR005467">
    <property type="entry name" value="His_kinase_dom"/>
</dbReference>
<dbReference type="InterPro" id="IPR035965">
    <property type="entry name" value="PAS-like_dom_sf"/>
</dbReference>
<dbReference type="PRINTS" id="PR00344">
    <property type="entry name" value="BCTRLSENSOR"/>
</dbReference>
<dbReference type="PROSITE" id="PS50113">
    <property type="entry name" value="PAC"/>
    <property type="match status" value="1"/>
</dbReference>
<evidence type="ECO:0000313" key="9">
    <source>
        <dbReference type="EMBL" id="MDT0642796.1"/>
    </source>
</evidence>
<comment type="catalytic activity">
    <reaction evidence="1">
        <text>ATP + protein L-histidine = ADP + protein N-phospho-L-histidine.</text>
        <dbReference type="EC" id="2.7.13.3"/>
    </reaction>
</comment>
<name>A0ABU3C923_9FLAO</name>
<dbReference type="InterPro" id="IPR001610">
    <property type="entry name" value="PAC"/>
</dbReference>
<organism evidence="9 10">
    <name type="scientific">Autumnicola tepida</name>
    <dbReference type="NCBI Taxonomy" id="3075595"/>
    <lineage>
        <taxon>Bacteria</taxon>
        <taxon>Pseudomonadati</taxon>
        <taxon>Bacteroidota</taxon>
        <taxon>Flavobacteriia</taxon>
        <taxon>Flavobacteriales</taxon>
        <taxon>Flavobacteriaceae</taxon>
        <taxon>Autumnicola</taxon>
    </lineage>
</organism>
<evidence type="ECO:0000259" key="6">
    <source>
        <dbReference type="PROSITE" id="PS50109"/>
    </source>
</evidence>
<keyword evidence="4" id="KW-0808">Transferase</keyword>
<proteinExistence type="predicted"/>
<dbReference type="SMART" id="SM00065">
    <property type="entry name" value="GAF"/>
    <property type="match status" value="1"/>
</dbReference>
<dbReference type="PROSITE" id="PS50109">
    <property type="entry name" value="HIS_KIN"/>
    <property type="match status" value="1"/>
</dbReference>
<evidence type="ECO:0000256" key="4">
    <source>
        <dbReference type="ARBA" id="ARBA00022679"/>
    </source>
</evidence>
<feature type="domain" description="PAS" evidence="7">
    <location>
        <begin position="137"/>
        <end position="206"/>
    </location>
</feature>
<dbReference type="SMART" id="SM00388">
    <property type="entry name" value="HisKA"/>
    <property type="match status" value="1"/>
</dbReference>
<dbReference type="InterPro" id="IPR003594">
    <property type="entry name" value="HATPase_dom"/>
</dbReference>
<dbReference type="InterPro" id="IPR003661">
    <property type="entry name" value="HisK_dim/P_dom"/>
</dbReference>
<gene>
    <name evidence="9" type="ORF">RM553_08135</name>
</gene>
<dbReference type="SUPFAM" id="SSF47384">
    <property type="entry name" value="Homodimeric domain of signal transducing histidine kinase"/>
    <property type="match status" value="1"/>
</dbReference>
<dbReference type="InterPro" id="IPR000014">
    <property type="entry name" value="PAS"/>
</dbReference>
<dbReference type="SUPFAM" id="SSF55785">
    <property type="entry name" value="PYP-like sensor domain (PAS domain)"/>
    <property type="match status" value="2"/>
</dbReference>
<feature type="domain" description="PAC" evidence="8">
    <location>
        <begin position="210"/>
        <end position="262"/>
    </location>
</feature>
<dbReference type="PANTHER" id="PTHR43047:SF72">
    <property type="entry name" value="OSMOSENSING HISTIDINE PROTEIN KINASE SLN1"/>
    <property type="match status" value="1"/>
</dbReference>
<dbReference type="EC" id="2.7.13.3" evidence="2"/>
<sequence>MKSTESPLSSAPSFSVEQLLKELPVPLFTCNRQGILHLSNTAFDELCELKALPGTSVFEIKTLKFFDGNGRRISSENSPLLEILHSRNPVINKQVKAGPKNQSFLLSTSFSLKADQGEQLVNFCLIPNYSTESEEIKNARLSAIVEYSNDAIISKDLNGHITSWNKAAEKLFKYTEEEVIGKHISLLFPEDRLKDERMILDTIKRGEQIKHFETIRLDKTGKEIPLSLTISPIKDSAGRIIGASKVAREISERLESEKKQAHLSAIVEHSDDAIISKDLNGTITSWNHGASKIFGYSEEEVLGKPITLLIPAERLQEEDLILKKIKSGEKIQHFETVRVTKVGKEIPVSLSVSPIKNLQGAIIGASKIARNIEEQIRFRKKIKAYNVKLNILNSVGRDISSNLDVQTVIQKVTDACTKLSGAKFGAFFYNTENGNGESMMLYTLSGAPKEAFENLGMPRHTAVFQSTFTGQGAVRIDDITSDARYGQNYPFNGMPPGHLKVVSYMAIPVISSSGKVTGGLLFGHPEKGVFQEEHEMMIKSIAAQAAIALDNSRLFERVKSLSEKKDEFIALASHELKTPLTTVKGYLQILEKKIEEPSSRLFLSKALEQADRLHTLIEDLLNMSRIEAGKLEFHYEEFDLREMLLDLAETFSHSASTHQIITNLGENPVIVKADKQRLEQALINLLSNAVKYSPTAQKVHLNLSVNDENIRVGVRDEGIGLTEEEQKQVFSRFYRAESTKGINGLGLGLYLTKQIIDAHHGQLAVESKVGAGSEFYFMLPRIC</sequence>
<dbReference type="Gene3D" id="3.30.450.20">
    <property type="entry name" value="PAS domain"/>
    <property type="match status" value="2"/>
</dbReference>
<dbReference type="InterPro" id="IPR029016">
    <property type="entry name" value="GAF-like_dom_sf"/>
</dbReference>
<dbReference type="Pfam" id="PF02518">
    <property type="entry name" value="HATPase_c"/>
    <property type="match status" value="1"/>
</dbReference>
<dbReference type="PROSITE" id="PS50112">
    <property type="entry name" value="PAS"/>
    <property type="match status" value="2"/>
</dbReference>
<dbReference type="SMART" id="SM00387">
    <property type="entry name" value="HATPase_c"/>
    <property type="match status" value="1"/>
</dbReference>
<dbReference type="EMBL" id="JAVRHQ010000008">
    <property type="protein sequence ID" value="MDT0642796.1"/>
    <property type="molecule type" value="Genomic_DNA"/>
</dbReference>